<reference evidence="1" key="3">
    <citation type="submission" date="2002-02" db="EMBL/GenBank/DDBJ databases">
        <authorList>
            <person name="Town C.D."/>
            <person name="Kaul S."/>
        </authorList>
    </citation>
    <scope>NUCLEOTIDE SEQUENCE</scope>
</reference>
<accession>Q9SHW3</accession>
<proteinExistence type="predicted"/>
<dbReference type="PIR" id="G84490">
    <property type="entry name" value="G84490"/>
</dbReference>
<protein>
    <submittedName>
        <fullName evidence="1">Uncharacterized protein At2g10340</fullName>
    </submittedName>
</protein>
<dbReference type="HOGENOM" id="CLU_2515731_0_0_1"/>
<name>Q9SHW3_ARATH</name>
<reference key="1">
    <citation type="journal article" date="1999" name="Nature">
        <title>Sequence and analysis of chromosome 2 of the plant Arabidopsis thaliana.</title>
        <authorList>
            <person name="Lin X."/>
            <person name="Kaul S."/>
            <person name="Rounsley S."/>
            <person name="Shea T.P."/>
            <person name="Benito M.I."/>
            <person name="Town C.D."/>
            <person name="Fujii C.Y."/>
            <person name="Mason T."/>
            <person name="Bowman C.L."/>
            <person name="Barnstead M."/>
            <person name="Feldblyum T.V."/>
            <person name="Buell C.R."/>
            <person name="Ketchum K.A."/>
            <person name="Lee J."/>
            <person name="Ronning C.M."/>
            <person name="Koo H.L."/>
            <person name="Moffat K.S."/>
            <person name="Cronin L.A."/>
            <person name="Shen M."/>
            <person name="Pai G."/>
            <person name="Van Aken S."/>
            <person name="Umayam L."/>
            <person name="Tallon L.J."/>
            <person name="Gill J.E."/>
            <person name="Adams M.D."/>
            <person name="Carrera A.J."/>
            <person name="Creasy T.H."/>
            <person name="Goodman H.M."/>
            <person name="Somerville C.R."/>
            <person name="Copenhaver G.P."/>
            <person name="Preuss D."/>
            <person name="Nierman W.C."/>
            <person name="White O."/>
            <person name="Eisen J.A."/>
            <person name="Salzberg S.L."/>
            <person name="Fraser C.M."/>
            <person name="Venter J.C."/>
        </authorList>
    </citation>
    <scope>NUCLEOTIDE SEQUENCE [LARGE SCALE GENOMIC DNA]</scope>
    <source>
        <strain>cv. Columbia</strain>
    </source>
</reference>
<dbReference type="AlphaFoldDB" id="Q9SHW3"/>
<dbReference type="EMBL" id="AC007264">
    <property type="protein sequence ID" value="AAD28661.1"/>
    <property type="molecule type" value="Genomic_DNA"/>
</dbReference>
<evidence type="ECO:0000313" key="1">
    <source>
        <dbReference type="EMBL" id="AAD28661.1"/>
    </source>
</evidence>
<reference evidence="1" key="2">
    <citation type="submission" date="2000-03" db="EMBL/GenBank/DDBJ databases">
        <authorList>
            <person name="Lin X."/>
            <person name="Kaul S."/>
            <person name="Shea T.P."/>
            <person name="Fujii C.Y."/>
            <person name="Shen M."/>
            <person name="VanAken S.E."/>
            <person name="Barnstead M.E."/>
            <person name="Mason T.M."/>
            <person name="Bowman C.L."/>
            <person name="Ronning C.M."/>
            <person name="Benito M.-I."/>
            <person name="Carrera A.J."/>
            <person name="Creasy T.H."/>
            <person name="Buell C.R."/>
            <person name="Town C.D."/>
            <person name="Nierman W.C."/>
            <person name="Fraser C.M."/>
            <person name="Venter J.C."/>
        </authorList>
    </citation>
    <scope>NUCLEOTIDE SEQUENCE</scope>
</reference>
<sequence length="85" mass="8756">MVQTIIDPVILPFNGDDTKSSLLTGGDPPSAAELAAKTVEDQLPREANPTAPAVAPLSLSLEDLKAILATVTKDLSQRLTAGSTS</sequence>
<organism evidence="1">
    <name type="scientific">Arabidopsis thaliana</name>
    <name type="common">Mouse-ear cress</name>
    <dbReference type="NCBI Taxonomy" id="3702"/>
    <lineage>
        <taxon>Eukaryota</taxon>
        <taxon>Viridiplantae</taxon>
        <taxon>Streptophyta</taxon>
        <taxon>Embryophyta</taxon>
        <taxon>Tracheophyta</taxon>
        <taxon>Spermatophyta</taxon>
        <taxon>Magnoliopsida</taxon>
        <taxon>eudicotyledons</taxon>
        <taxon>Gunneridae</taxon>
        <taxon>Pentapetalae</taxon>
        <taxon>rosids</taxon>
        <taxon>malvids</taxon>
        <taxon>Brassicales</taxon>
        <taxon>Brassicaceae</taxon>
        <taxon>Camelineae</taxon>
        <taxon>Arabidopsis</taxon>
    </lineage>
</organism>